<accession>V6IZ13</accession>
<dbReference type="eggNOG" id="COG1215">
    <property type="taxonomic scope" value="Bacteria"/>
</dbReference>
<evidence type="ECO:0000313" key="3">
    <source>
        <dbReference type="Proteomes" id="UP000018296"/>
    </source>
</evidence>
<dbReference type="Gene3D" id="3.90.550.10">
    <property type="entry name" value="Spore Coat Polysaccharide Biosynthesis Protein SpsA, Chain A"/>
    <property type="match status" value="1"/>
</dbReference>
<dbReference type="RefSeq" id="WP_023509489.1">
    <property type="nucleotide sequence ID" value="NZ_AWTC01000004.1"/>
</dbReference>
<keyword evidence="2" id="KW-0808">Transferase</keyword>
<dbReference type="GO" id="GO:0044010">
    <property type="term" value="P:single-species biofilm formation"/>
    <property type="evidence" value="ECO:0007669"/>
    <property type="project" value="TreeGrafter"/>
</dbReference>
<feature type="domain" description="Glycosyltransferase 2-like" evidence="1">
    <location>
        <begin position="4"/>
        <end position="173"/>
    </location>
</feature>
<dbReference type="Pfam" id="PF00535">
    <property type="entry name" value="Glycos_transf_2"/>
    <property type="match status" value="1"/>
</dbReference>
<dbReference type="Proteomes" id="UP000018296">
    <property type="component" value="Unassembled WGS sequence"/>
</dbReference>
<dbReference type="PANTHER" id="PTHR43685:SF13">
    <property type="entry name" value="O ANTIGEN BIOSYNTHESIS RHAMNOSYLTRANSFERASE RFBN"/>
    <property type="match status" value="1"/>
</dbReference>
<gene>
    <name evidence="2" type="ORF">P343_05970</name>
</gene>
<dbReference type="InterPro" id="IPR029044">
    <property type="entry name" value="Nucleotide-diphossugar_trans"/>
</dbReference>
<sequence length="286" mass="32693">MKISFVIPVYNPGQCIKKLISCIKRFSLTHDIEIIVIDSSSNDGSTDFLVKDDSINYLKIKKIEFNHGGTRNMGLNVSSGEFIFFITQDIVIPDVQNLGNLLKPLLNNSKVGVAYGRQLPKKNADFFGVSARKINYPSVSRIKSIKSVDKLGIKTIFVSDSFAAYRRSALIEIGGFPTDIIMNEDQYVGAKLIKNEWLIAYEADACVYHSHNYTHSQEFKRYFDIGVFFGHNDWILKDFSKAEKEGAKFVLNQLKYLIRKKKFRIIPNLFVRNFMKYFGLLDAIIN</sequence>
<dbReference type="InterPro" id="IPR001173">
    <property type="entry name" value="Glyco_trans_2-like"/>
</dbReference>
<keyword evidence="3" id="KW-1185">Reference proteome</keyword>
<evidence type="ECO:0000259" key="1">
    <source>
        <dbReference type="Pfam" id="PF00535"/>
    </source>
</evidence>
<proteinExistence type="predicted"/>
<reference evidence="2 3" key="1">
    <citation type="journal article" date="2013" name="Genome Announc.">
        <title>Genome Sequence of Sporolactobacillus laevolacticus DSM442, an Efficient Polymer-Grade D-Lactate Producer from Agricultural Waste Cottonseed as a Nitrogen Source.</title>
        <authorList>
            <person name="Wang H."/>
            <person name="Wang L."/>
            <person name="Ju J."/>
            <person name="Yu B."/>
            <person name="Ma Y."/>
        </authorList>
    </citation>
    <scope>NUCLEOTIDE SEQUENCE [LARGE SCALE GENOMIC DNA]</scope>
    <source>
        <strain evidence="2 3">DSM 442</strain>
    </source>
</reference>
<dbReference type="PATRIC" id="fig|1395513.3.peg.1220"/>
<name>V6IZ13_9BACL</name>
<dbReference type="InterPro" id="IPR050834">
    <property type="entry name" value="Glycosyltransf_2"/>
</dbReference>
<dbReference type="EMBL" id="AWTC01000004">
    <property type="protein sequence ID" value="EST12665.1"/>
    <property type="molecule type" value="Genomic_DNA"/>
</dbReference>
<dbReference type="GO" id="GO:0016740">
    <property type="term" value="F:transferase activity"/>
    <property type="evidence" value="ECO:0007669"/>
    <property type="project" value="UniProtKB-KW"/>
</dbReference>
<dbReference type="STRING" id="1395513.P343_05970"/>
<dbReference type="PANTHER" id="PTHR43685">
    <property type="entry name" value="GLYCOSYLTRANSFERASE"/>
    <property type="match status" value="1"/>
</dbReference>
<dbReference type="AlphaFoldDB" id="V6IZ13"/>
<dbReference type="SUPFAM" id="SSF53448">
    <property type="entry name" value="Nucleotide-diphospho-sugar transferases"/>
    <property type="match status" value="1"/>
</dbReference>
<comment type="caution">
    <text evidence="2">The sequence shown here is derived from an EMBL/GenBank/DDBJ whole genome shotgun (WGS) entry which is preliminary data.</text>
</comment>
<protein>
    <submittedName>
        <fullName evidence="2">Glycosyl transferase</fullName>
    </submittedName>
</protein>
<organism evidence="2 3">
    <name type="scientific">Sporolactobacillus laevolacticus DSM 442</name>
    <dbReference type="NCBI Taxonomy" id="1395513"/>
    <lineage>
        <taxon>Bacteria</taxon>
        <taxon>Bacillati</taxon>
        <taxon>Bacillota</taxon>
        <taxon>Bacilli</taxon>
        <taxon>Bacillales</taxon>
        <taxon>Sporolactobacillaceae</taxon>
        <taxon>Sporolactobacillus</taxon>
    </lineage>
</organism>
<evidence type="ECO:0000313" key="2">
    <source>
        <dbReference type="EMBL" id="EST12665.1"/>
    </source>
</evidence>